<protein>
    <submittedName>
        <fullName evidence="2">Uncharacterized protein</fullName>
    </submittedName>
</protein>
<feature type="compositionally biased region" description="Basic and acidic residues" evidence="1">
    <location>
        <begin position="1"/>
        <end position="14"/>
    </location>
</feature>
<accession>A0A4C2A6X7</accession>
<evidence type="ECO:0000313" key="3">
    <source>
        <dbReference type="Proteomes" id="UP000299102"/>
    </source>
</evidence>
<sequence>MLASRGDGKCKEANAARPSSARISSLQQSEPRASRAANPLGCAGGARHAPQPDGERRRVRAPRNRRRRSITLLSVSVAVRVLLVRRSNRVFNTRCRCYSAPDHMSVFDRVKTSKVSVKDATIF</sequence>
<keyword evidence="3" id="KW-1185">Reference proteome</keyword>
<gene>
    <name evidence="2" type="ORF">EVAR_93371_1</name>
</gene>
<name>A0A4C2A6X7_EUMVA</name>
<proteinExistence type="predicted"/>
<evidence type="ECO:0000256" key="1">
    <source>
        <dbReference type="SAM" id="MobiDB-lite"/>
    </source>
</evidence>
<comment type="caution">
    <text evidence="2">The sequence shown here is derived from an EMBL/GenBank/DDBJ whole genome shotgun (WGS) entry which is preliminary data.</text>
</comment>
<feature type="region of interest" description="Disordered" evidence="1">
    <location>
        <begin position="1"/>
        <end position="64"/>
    </location>
</feature>
<reference evidence="2 3" key="1">
    <citation type="journal article" date="2019" name="Commun. Biol.">
        <title>The bagworm genome reveals a unique fibroin gene that provides high tensile strength.</title>
        <authorList>
            <person name="Kono N."/>
            <person name="Nakamura H."/>
            <person name="Ohtoshi R."/>
            <person name="Tomita M."/>
            <person name="Numata K."/>
            <person name="Arakawa K."/>
        </authorList>
    </citation>
    <scope>NUCLEOTIDE SEQUENCE [LARGE SCALE GENOMIC DNA]</scope>
</reference>
<dbReference type="AlphaFoldDB" id="A0A4C2A6X7"/>
<evidence type="ECO:0000313" key="2">
    <source>
        <dbReference type="EMBL" id="GBP96426.1"/>
    </source>
</evidence>
<dbReference type="EMBL" id="BGZK01002777">
    <property type="protein sequence ID" value="GBP96426.1"/>
    <property type="molecule type" value="Genomic_DNA"/>
</dbReference>
<organism evidence="2 3">
    <name type="scientific">Eumeta variegata</name>
    <name type="common">Bagworm moth</name>
    <name type="synonym">Eumeta japonica</name>
    <dbReference type="NCBI Taxonomy" id="151549"/>
    <lineage>
        <taxon>Eukaryota</taxon>
        <taxon>Metazoa</taxon>
        <taxon>Ecdysozoa</taxon>
        <taxon>Arthropoda</taxon>
        <taxon>Hexapoda</taxon>
        <taxon>Insecta</taxon>
        <taxon>Pterygota</taxon>
        <taxon>Neoptera</taxon>
        <taxon>Endopterygota</taxon>
        <taxon>Lepidoptera</taxon>
        <taxon>Glossata</taxon>
        <taxon>Ditrysia</taxon>
        <taxon>Tineoidea</taxon>
        <taxon>Psychidae</taxon>
        <taxon>Oiketicinae</taxon>
        <taxon>Eumeta</taxon>
    </lineage>
</organism>
<dbReference type="Proteomes" id="UP000299102">
    <property type="component" value="Unassembled WGS sequence"/>
</dbReference>
<feature type="compositionally biased region" description="Polar residues" evidence="1">
    <location>
        <begin position="21"/>
        <end position="31"/>
    </location>
</feature>